<reference evidence="3" key="1">
    <citation type="submission" date="2024-04" db="EMBL/GenBank/DDBJ databases">
        <title>Salinicola lusitanus LLJ914,a marine bacterium isolated from the Okinawa Trough.</title>
        <authorList>
            <person name="Li J."/>
        </authorList>
    </citation>
    <scope>NUCLEOTIDE SEQUENCE [LARGE SCALE GENOMIC DNA]</scope>
</reference>
<gene>
    <name evidence="2" type="ORF">WMY93_011846</name>
</gene>
<protein>
    <submittedName>
        <fullName evidence="2">Uncharacterized protein</fullName>
    </submittedName>
</protein>
<proteinExistence type="predicted"/>
<feature type="compositionally biased region" description="Polar residues" evidence="1">
    <location>
        <begin position="18"/>
        <end position="33"/>
    </location>
</feature>
<evidence type="ECO:0000313" key="3">
    <source>
        <dbReference type="Proteomes" id="UP001460270"/>
    </source>
</evidence>
<comment type="caution">
    <text evidence="2">The sequence shown here is derived from an EMBL/GenBank/DDBJ whole genome shotgun (WGS) entry which is preliminary data.</text>
</comment>
<evidence type="ECO:0000313" key="2">
    <source>
        <dbReference type="EMBL" id="KAK7916085.1"/>
    </source>
</evidence>
<name>A0AAW0P3U4_9GOBI</name>
<dbReference type="AlphaFoldDB" id="A0AAW0P3U4"/>
<dbReference type="Proteomes" id="UP001460270">
    <property type="component" value="Unassembled WGS sequence"/>
</dbReference>
<dbReference type="EMBL" id="JBBPFD010000008">
    <property type="protein sequence ID" value="KAK7916085.1"/>
    <property type="molecule type" value="Genomic_DNA"/>
</dbReference>
<accession>A0AAW0P3U4</accession>
<feature type="compositionally biased region" description="Acidic residues" evidence="1">
    <location>
        <begin position="73"/>
        <end position="82"/>
    </location>
</feature>
<organism evidence="2 3">
    <name type="scientific">Mugilogobius chulae</name>
    <name type="common">yellowstripe goby</name>
    <dbReference type="NCBI Taxonomy" id="88201"/>
    <lineage>
        <taxon>Eukaryota</taxon>
        <taxon>Metazoa</taxon>
        <taxon>Chordata</taxon>
        <taxon>Craniata</taxon>
        <taxon>Vertebrata</taxon>
        <taxon>Euteleostomi</taxon>
        <taxon>Actinopterygii</taxon>
        <taxon>Neopterygii</taxon>
        <taxon>Teleostei</taxon>
        <taxon>Neoteleostei</taxon>
        <taxon>Acanthomorphata</taxon>
        <taxon>Gobiaria</taxon>
        <taxon>Gobiiformes</taxon>
        <taxon>Gobioidei</taxon>
        <taxon>Gobiidae</taxon>
        <taxon>Gobionellinae</taxon>
        <taxon>Mugilogobius</taxon>
    </lineage>
</organism>
<keyword evidence="3" id="KW-1185">Reference proteome</keyword>
<feature type="compositionally biased region" description="Basic and acidic residues" evidence="1">
    <location>
        <begin position="36"/>
        <end position="50"/>
    </location>
</feature>
<feature type="region of interest" description="Disordered" evidence="1">
    <location>
        <begin position="125"/>
        <end position="165"/>
    </location>
</feature>
<feature type="region of interest" description="Disordered" evidence="1">
    <location>
        <begin position="1"/>
        <end position="103"/>
    </location>
</feature>
<sequence>MSPRLLSLKQQAPPLSPQCVNVQTDSVKQQIPETPQIKEEPEEQRLKQEEEQLPEFTAECVKSEEQQQTDNSSDTDNDEDWEPPASSSTAQMETEADGDDYNQVQRKDTSTALFSTYKCGTGSHLSGTETAAGSHLSGPETAAGSHLSGPETAAGSHLSGTETAAGKRERKYECSTYLSSQPRTGPRCDVCGGSSMCSSVGFETTSNFIVWTVSNGSTLFLISGAEFTAGSLWSEKSSDPLCRPTS</sequence>
<evidence type="ECO:0000256" key="1">
    <source>
        <dbReference type="SAM" id="MobiDB-lite"/>
    </source>
</evidence>